<evidence type="ECO:0000313" key="5">
    <source>
        <dbReference type="EMBL" id="QHU34527.1"/>
    </source>
</evidence>
<evidence type="ECO:0000256" key="4">
    <source>
        <dbReference type="ARBA" id="ARBA00023136"/>
    </source>
</evidence>
<accession>A0A6C0LV76</accession>
<proteinExistence type="predicted"/>
<dbReference type="InterPro" id="IPR006603">
    <property type="entry name" value="PQ-loop_rpt"/>
</dbReference>
<protein>
    <recommendedName>
        <fullName evidence="6">PQ loop repeat protein</fullName>
    </recommendedName>
</protein>
<name>A0A6C0LV76_9ZZZZ</name>
<dbReference type="Gene3D" id="1.20.1280.290">
    <property type="match status" value="1"/>
</dbReference>
<keyword evidence="4" id="KW-0472">Membrane</keyword>
<evidence type="ECO:0000256" key="1">
    <source>
        <dbReference type="ARBA" id="ARBA00004141"/>
    </source>
</evidence>
<dbReference type="AlphaFoldDB" id="A0A6C0LV76"/>
<evidence type="ECO:0008006" key="6">
    <source>
        <dbReference type="Google" id="ProtNLM"/>
    </source>
</evidence>
<organism evidence="5">
    <name type="scientific">viral metagenome</name>
    <dbReference type="NCBI Taxonomy" id="1070528"/>
    <lineage>
        <taxon>unclassified sequences</taxon>
        <taxon>metagenomes</taxon>
        <taxon>organismal metagenomes</taxon>
    </lineage>
</organism>
<reference evidence="5" key="1">
    <citation type="journal article" date="2020" name="Nature">
        <title>Giant virus diversity and host interactions through global metagenomics.</title>
        <authorList>
            <person name="Schulz F."/>
            <person name="Roux S."/>
            <person name="Paez-Espino D."/>
            <person name="Jungbluth S."/>
            <person name="Walsh D.A."/>
            <person name="Denef V.J."/>
            <person name="McMahon K.D."/>
            <person name="Konstantinidis K.T."/>
            <person name="Eloe-Fadrosh E.A."/>
            <person name="Kyrpides N.C."/>
            <person name="Woyke T."/>
        </authorList>
    </citation>
    <scope>NUCLEOTIDE SEQUENCE</scope>
    <source>
        <strain evidence="5">GVMAG-S-1016713-169</strain>
    </source>
</reference>
<evidence type="ECO:0000256" key="2">
    <source>
        <dbReference type="ARBA" id="ARBA00022692"/>
    </source>
</evidence>
<keyword evidence="2" id="KW-0812">Transmembrane</keyword>
<dbReference type="GO" id="GO:0016020">
    <property type="term" value="C:membrane"/>
    <property type="evidence" value="ECO:0007669"/>
    <property type="project" value="UniProtKB-SubCell"/>
</dbReference>
<dbReference type="EMBL" id="MN740573">
    <property type="protein sequence ID" value="QHU34527.1"/>
    <property type="molecule type" value="Genomic_DNA"/>
</dbReference>
<evidence type="ECO:0000256" key="3">
    <source>
        <dbReference type="ARBA" id="ARBA00022989"/>
    </source>
</evidence>
<comment type="subcellular location">
    <subcellularLocation>
        <location evidence="1">Membrane</location>
        <topology evidence="1">Multi-pass membrane protein</topology>
    </subcellularLocation>
</comment>
<dbReference type="Pfam" id="PF04193">
    <property type="entry name" value="PQ-loop"/>
    <property type="match status" value="1"/>
</dbReference>
<keyword evidence="3" id="KW-1133">Transmembrane helix</keyword>
<sequence length="89" mass="9854">MNKTLLGICAAVTGSSASVPQIWKSYKTGKTDDLHWLSMTMRGISSLCWIAYSVEKRDLILLSSSCSVILLEGVLISMKFCRKKNIVLI</sequence>